<dbReference type="Pfam" id="PF01464">
    <property type="entry name" value="SLT"/>
    <property type="match status" value="1"/>
</dbReference>
<dbReference type="Gene3D" id="1.25.20.10">
    <property type="entry name" value="Bacterial muramidases"/>
    <property type="match status" value="2"/>
</dbReference>
<gene>
    <name evidence="6" type="ordered locus">NMA0503</name>
</gene>
<sequence length="616" mass="67756">MYPPSLKHSLPLLVALVLAACSSTNTLSADKTPADNIETADLSASVPTRPAEPEGKTLADYGGYPSALDAVKQKNDAAVAAYLENAGDSAMAENVRNEWLKSLGARRQWTLFAQEYAKLEPAGRAQEVECYADSSRNDYTRAAELVKNTGKLPSGCTKLLEQAAASGLLDGNDAWRRVRGLLAGRQTTDARNLAAALGSPFDGGTQGSREYALLNVIGKEARKSPNAAALLSEMESGLSLEQRSFAWGVLGHYQSQNLNVPAALDYYGKVADRRQLTDDQIEWYARAALRARRWDELASVISHMPEKLQKSPTWLYWLARSRAATGNTQEAEKLYKQAAATGRNFYAVLAGEELGRKIDTRNNVPDAGKNSVLRMAEDGAIKRALVLFRNSRTAGDAKMRRQAQAEWRFATRGFDEDKLLTAAQTAFDHGFYDMAVNSAERTDRKLNYTLRYISPFKDTVIRHAQNVNVDPAWVYGLIRQESRFVMGAQSRVGAQGLMQVMPATAREIAGKIGMDAAQLYTADGNIRMGTWYMADTKRRLQNNEVLATAGYNAGPGRARRWQADTPLEGAVYAETIPFSETRDYVKKVMANAAYYASLFGAPHIPLKQRMGIVPAR</sequence>
<dbReference type="SUPFAM" id="SSF53955">
    <property type="entry name" value="Lysozyme-like"/>
    <property type="match status" value="1"/>
</dbReference>
<organism evidence="6 7">
    <name type="scientific">Neisseria meningitidis serogroup A / serotype 4A (strain DSM 15465 / Z2491)</name>
    <dbReference type="NCBI Taxonomy" id="122587"/>
    <lineage>
        <taxon>Bacteria</taxon>
        <taxon>Pseudomonadati</taxon>
        <taxon>Pseudomonadota</taxon>
        <taxon>Betaproteobacteria</taxon>
        <taxon>Neisseriales</taxon>
        <taxon>Neisseriaceae</taxon>
        <taxon>Neisseria</taxon>
    </lineage>
</organism>
<dbReference type="AlphaFoldDB" id="A0A0U1RHG3"/>
<evidence type="ECO:0000256" key="1">
    <source>
        <dbReference type="ARBA" id="ARBA00007734"/>
    </source>
</evidence>
<feature type="domain" description="Transglycosylase SLT" evidence="4">
    <location>
        <begin position="460"/>
        <end position="564"/>
    </location>
</feature>
<dbReference type="PROSITE" id="PS51257">
    <property type="entry name" value="PROKAR_LIPOPROTEIN"/>
    <property type="match status" value="1"/>
</dbReference>
<dbReference type="Pfam" id="PF14718">
    <property type="entry name" value="SLT_L"/>
    <property type="match status" value="1"/>
</dbReference>
<dbReference type="InterPro" id="IPR012289">
    <property type="entry name" value="Lytic_TGlycosylase_superhlx_L"/>
</dbReference>
<dbReference type="CDD" id="cd13401">
    <property type="entry name" value="Slt70-like"/>
    <property type="match status" value="1"/>
</dbReference>
<dbReference type="GeneID" id="93386855"/>
<dbReference type="InterPro" id="IPR008258">
    <property type="entry name" value="Transglycosylase_SLT_dom_1"/>
</dbReference>
<dbReference type="GO" id="GO:0042597">
    <property type="term" value="C:periplasmic space"/>
    <property type="evidence" value="ECO:0007669"/>
    <property type="project" value="InterPro"/>
</dbReference>
<dbReference type="Gene3D" id="1.10.1240.20">
    <property type="entry name" value="Lytic transglycosylase, superhelical linker domain"/>
    <property type="match status" value="1"/>
</dbReference>
<evidence type="ECO:0000256" key="2">
    <source>
        <dbReference type="ARBA" id="ARBA00022729"/>
    </source>
</evidence>
<dbReference type="HOGENOM" id="CLU_019016_0_0_4"/>
<evidence type="ECO:0000313" key="6">
    <source>
        <dbReference type="EMBL" id="CAM07781.1"/>
    </source>
</evidence>
<dbReference type="InterPro" id="IPR008939">
    <property type="entry name" value="Lytic_TGlycosylase_superhlx_U"/>
</dbReference>
<reference evidence="6 7" key="1">
    <citation type="journal article" date="2000" name="Nature">
        <title>Complete DNA sequence of a serogroup A strain of Neisseria meningitidis Z2491.</title>
        <authorList>
            <person name="Parkhill J."/>
            <person name="Achtman M."/>
            <person name="James K.D."/>
            <person name="Bentley S.D."/>
            <person name="Churcher C."/>
            <person name="Klee S.R."/>
            <person name="Morelli G."/>
            <person name="Basham D."/>
            <person name="Brown D."/>
            <person name="Chillingworth T."/>
            <person name="Davies R.M."/>
            <person name="Davis P."/>
            <person name="Devlin K."/>
            <person name="Feltwell T."/>
            <person name="Hamlin N."/>
            <person name="Holroyd S."/>
            <person name="Jagels K."/>
            <person name="Leather S."/>
            <person name="Moule S."/>
            <person name="Mungall K."/>
            <person name="Quail M.A."/>
            <person name="Rajandream M.A."/>
            <person name="Rutherford K.M."/>
            <person name="Simmonds M."/>
            <person name="Skelton J."/>
            <person name="Whitehead S."/>
            <person name="Spratt B.G."/>
            <person name="Barrell B.G."/>
        </authorList>
    </citation>
    <scope>NUCLEOTIDE SEQUENCE [LARGE SCALE GENOMIC DNA]</scope>
    <source>
        <strain evidence="7">DSM 15465 / Z2491</strain>
    </source>
</reference>
<name>A0A0U1RHG3_NEIMA</name>
<feature type="signal peptide" evidence="3">
    <location>
        <begin position="1"/>
        <end position="28"/>
    </location>
</feature>
<keyword evidence="2 3" id="KW-0732">Signal</keyword>
<accession>A0A0U1RHG3</accession>
<dbReference type="InterPro" id="IPR023346">
    <property type="entry name" value="Lysozyme-like_dom_sf"/>
</dbReference>
<feature type="domain" description="Lytic transglycosylase superhelical linker" evidence="5">
    <location>
        <begin position="399"/>
        <end position="438"/>
    </location>
</feature>
<evidence type="ECO:0000259" key="4">
    <source>
        <dbReference type="Pfam" id="PF01464"/>
    </source>
</evidence>
<evidence type="ECO:0000313" key="7">
    <source>
        <dbReference type="Proteomes" id="UP000000626"/>
    </source>
</evidence>
<dbReference type="Gene3D" id="1.10.530.10">
    <property type="match status" value="1"/>
</dbReference>
<comment type="similarity">
    <text evidence="1">Belongs to the transglycosylase Slt family.</text>
</comment>
<dbReference type="PANTHER" id="PTHR37423">
    <property type="entry name" value="SOLUBLE LYTIC MUREIN TRANSGLYCOSYLASE-RELATED"/>
    <property type="match status" value="1"/>
</dbReference>
<dbReference type="EnsemblBacteria" id="CAM07781">
    <property type="protein sequence ID" value="CAM07781"/>
    <property type="gene ID" value="NMA0503"/>
</dbReference>
<evidence type="ECO:0000256" key="3">
    <source>
        <dbReference type="SAM" id="SignalP"/>
    </source>
</evidence>
<dbReference type="GO" id="GO:0004553">
    <property type="term" value="F:hydrolase activity, hydrolyzing O-glycosyl compounds"/>
    <property type="evidence" value="ECO:0007669"/>
    <property type="project" value="InterPro"/>
</dbReference>
<protein>
    <submittedName>
        <fullName evidence="6">Transglycosylase</fullName>
    </submittedName>
</protein>
<dbReference type="KEGG" id="nma:NMA0503"/>
<dbReference type="Proteomes" id="UP000000626">
    <property type="component" value="Chromosome"/>
</dbReference>
<dbReference type="RefSeq" id="WP_002247164.1">
    <property type="nucleotide sequence ID" value="NC_003116.1"/>
</dbReference>
<proteinExistence type="inferred from homology"/>
<feature type="chain" id="PRO_5006714195" evidence="3">
    <location>
        <begin position="29"/>
        <end position="616"/>
    </location>
</feature>
<dbReference type="SUPFAM" id="SSF48435">
    <property type="entry name" value="Bacterial muramidases"/>
    <property type="match status" value="1"/>
</dbReference>
<dbReference type="PANTHER" id="PTHR37423:SF5">
    <property type="entry name" value="SOLUBLE LYTIC MUREIN TRANSGLYCOSYLASE"/>
    <property type="match status" value="1"/>
</dbReference>
<dbReference type="EMBL" id="AL157959">
    <property type="protein sequence ID" value="CAM07781.1"/>
    <property type="molecule type" value="Genomic_DNA"/>
</dbReference>
<dbReference type="InterPro" id="IPR037061">
    <property type="entry name" value="Lytic_TGlycoase_superhlx_L_sf"/>
</dbReference>
<evidence type="ECO:0000259" key="5">
    <source>
        <dbReference type="Pfam" id="PF14718"/>
    </source>
</evidence>